<dbReference type="InterPro" id="IPR038078">
    <property type="entry name" value="PhoU-like_sf"/>
</dbReference>
<protein>
    <recommendedName>
        <fullName evidence="3">TIGR00153 family protein</fullName>
    </recommendedName>
</protein>
<dbReference type="NCBIfam" id="TIGR00153">
    <property type="entry name" value="TIGR00153 family protein"/>
    <property type="match status" value="1"/>
</dbReference>
<gene>
    <name evidence="2" type="ORF">METZ01_LOCUS14478</name>
</gene>
<name>A0A381P4X7_9ZZZZ</name>
<sequence length="224" mass="25593">MNNPISALFGPSPIRPIQEHMAKAQSCIALLGDFLEASFSKNWKEAEEIQQAIHKKENEADTLKREIRTHLPRSLWLPVARNDLLEMLHIQDHLANRARDIAGIMLGRKIEIPEELVECVRDYYQKNLNTSAQALKAINELDELLETGFRGREATLVEELVVELDELEHQSDVSQIKLRAMLFQMEDSLPPVHVIFLYKIIDRLGELADISQKVGSRLLLLIAK</sequence>
<dbReference type="PANTHER" id="PTHR36536:SF3">
    <property type="entry name" value="UPF0111 PROTEIN HI_1603"/>
    <property type="match status" value="1"/>
</dbReference>
<dbReference type="InterPro" id="IPR002727">
    <property type="entry name" value="DUF47"/>
</dbReference>
<dbReference type="Pfam" id="PF01865">
    <property type="entry name" value="PhoU_div"/>
    <property type="match status" value="1"/>
</dbReference>
<reference evidence="2" key="1">
    <citation type="submission" date="2018-05" db="EMBL/GenBank/DDBJ databases">
        <authorList>
            <person name="Lanie J.A."/>
            <person name="Ng W.-L."/>
            <person name="Kazmierczak K.M."/>
            <person name="Andrzejewski T.M."/>
            <person name="Davidsen T.M."/>
            <person name="Wayne K.J."/>
            <person name="Tettelin H."/>
            <person name="Glass J.I."/>
            <person name="Rusch D."/>
            <person name="Podicherti R."/>
            <person name="Tsui H.-C.T."/>
            <person name="Winkler M.E."/>
        </authorList>
    </citation>
    <scope>NUCLEOTIDE SEQUENCE</scope>
</reference>
<comment type="similarity">
    <text evidence="1">Belongs to the UPF0111 family.</text>
</comment>
<dbReference type="Gene3D" id="1.20.58.220">
    <property type="entry name" value="Phosphate transport system protein phou homolog 2, domain 2"/>
    <property type="match status" value="1"/>
</dbReference>
<dbReference type="SUPFAM" id="SSF109755">
    <property type="entry name" value="PhoU-like"/>
    <property type="match status" value="1"/>
</dbReference>
<proteinExistence type="inferred from homology"/>
<evidence type="ECO:0000313" key="2">
    <source>
        <dbReference type="EMBL" id="SUZ61624.1"/>
    </source>
</evidence>
<evidence type="ECO:0000256" key="1">
    <source>
        <dbReference type="ARBA" id="ARBA00008591"/>
    </source>
</evidence>
<dbReference type="EMBL" id="UINC01000816">
    <property type="protein sequence ID" value="SUZ61624.1"/>
    <property type="molecule type" value="Genomic_DNA"/>
</dbReference>
<organism evidence="2">
    <name type="scientific">marine metagenome</name>
    <dbReference type="NCBI Taxonomy" id="408172"/>
    <lineage>
        <taxon>unclassified sequences</taxon>
        <taxon>metagenomes</taxon>
        <taxon>ecological metagenomes</taxon>
    </lineage>
</organism>
<accession>A0A381P4X7</accession>
<dbReference type="AlphaFoldDB" id="A0A381P4X7"/>
<dbReference type="InterPro" id="IPR018445">
    <property type="entry name" value="Put_Phosphate_transp_reg"/>
</dbReference>
<evidence type="ECO:0008006" key="3">
    <source>
        <dbReference type="Google" id="ProtNLM"/>
    </source>
</evidence>
<dbReference type="PANTHER" id="PTHR36536">
    <property type="entry name" value="UPF0111 PROTEIN HI_1603"/>
    <property type="match status" value="1"/>
</dbReference>